<dbReference type="EMBL" id="CAUJNA010002857">
    <property type="protein sequence ID" value="CAJ1394466.1"/>
    <property type="molecule type" value="Genomic_DNA"/>
</dbReference>
<dbReference type="PANTHER" id="PTHR11102">
    <property type="entry name" value="SEL-1-LIKE PROTEIN"/>
    <property type="match status" value="1"/>
</dbReference>
<feature type="region of interest" description="Disordered" evidence="2">
    <location>
        <begin position="890"/>
        <end position="917"/>
    </location>
</feature>
<dbReference type="InterPro" id="IPR011990">
    <property type="entry name" value="TPR-like_helical_dom_sf"/>
</dbReference>
<keyword evidence="4" id="KW-1185">Reference proteome</keyword>
<proteinExistence type="inferred from homology"/>
<evidence type="ECO:0000256" key="1">
    <source>
        <dbReference type="ARBA" id="ARBA00038101"/>
    </source>
</evidence>
<gene>
    <name evidence="3" type="ORF">EVOR1521_LOCUS19117</name>
</gene>
<organism evidence="3 4">
    <name type="scientific">Effrenium voratum</name>
    <dbReference type="NCBI Taxonomy" id="2562239"/>
    <lineage>
        <taxon>Eukaryota</taxon>
        <taxon>Sar</taxon>
        <taxon>Alveolata</taxon>
        <taxon>Dinophyceae</taxon>
        <taxon>Suessiales</taxon>
        <taxon>Symbiodiniaceae</taxon>
        <taxon>Effrenium</taxon>
    </lineage>
</organism>
<sequence length="1281" mass="141168">MAPLQATVAPSEALRQLVTGEGTEQQVSEAVRALDPATPSPERLWASVAQLLGLSDESRVATYDELSECPDCMMLWGFRSIYGAEEPLPDASPVLQLARQHRLPEGLAAYALAAQLGSPLGRLAWGEERLGSAPALQRRGSLQPPEDISSNSCAEGLEAAMAVAATAAQEQSSVPQPVDMDYLIQARHEDRQSYALASQLARDGHAEGLAAKAEMLYYGKSAVVSEGYLSAWCWVLPLLIWVLPKLCRREATRVTTGCACVSLLPPILWFYWLSGGPADLAQDVGLAQDLFQEAAEAGHWGAAYAMALIKLDENHSEAQPYLEQVVEQGEEPALLAWSSFADYFRHRHGLGVDKDPDRAGQLLERAADMGEPTAQALLAELLTKQEHQDAKPPGGFDPARALHYFRQAAGAGQLPCRYNIGVLLLQSDAVRSCLEARQEFLEVARDMEPTVRLLFALALRAWERGNAAAALQLFTFLSELGVTKAHRNAARLWEQRIGTDRTLDLPAEEAEETCSAEVELVATGQYCSGFRFNEPGFLPSECVKMCSQDPECSFATTYTTGYCQLSGDCAMGAAADPSAQIYAVRGACRSGPSARLLRDCAPWQASPRPRLCAALFWARAAEFPAQVQSELPAGSALAEAAKTSAVAAASAGRHLEWLDLGAAFAWSCRAGQLGSGAGRLRCAALQAEAWPGHVANLSLAARELRHLANDEAHAAVAVYATLGSLLARFWHRAVLQGCRLPPSVALPRCDQLAEAAGSSGVRLDQAAQLATERVLLMCLLMLTALLLCLLWLGLRFVQQLTIAVAKIEEAPWLRELEPSAFVLQRIPSFAVRIGDPGRLNWQMPLFEKPFSGEVLKELDVNDTVPDKTTLSTTATPTSYTVTTKTMTTMTSTSTSSSNFTTTTTTQTRTTSTTTSTKDTRPIWSDDILFQESSAPLFTFYMYRAVGDTVYPPMNVNAANLAGVMWYLHNEVVERTPRKFGITKIIRFKVQTRATQPLWEKGMNFGVRFAFDSGQATGPFECGRDKYGPKLCQGPFNRSFDVGMHNGSVVGAFEWDTYGYFVGCNKLGHFPFPTYKIYYPGAVWWSLPGPCPSKNYTDWTDWCKEREPGGYCDETPTGQGNCTWTYEDAGEITIDELTGIRNYSAFMASGRKEYMRGPDRGFGWTWWDSKKDVLANEWRLMLAQELFAKKYPNSTPEYELHEPECDFNMRKFYEDKGYYVAECEDAKKGDACYRDVIWAMREGIKRHPEWYRGLTPDSSFEDFQGYLYRTSPVGHSCKPPCS</sequence>
<dbReference type="Proteomes" id="UP001178507">
    <property type="component" value="Unassembled WGS sequence"/>
</dbReference>
<evidence type="ECO:0000313" key="4">
    <source>
        <dbReference type="Proteomes" id="UP001178507"/>
    </source>
</evidence>
<dbReference type="Gene3D" id="1.25.40.10">
    <property type="entry name" value="Tetratricopeptide repeat domain"/>
    <property type="match status" value="1"/>
</dbReference>
<comment type="similarity">
    <text evidence="1">Belongs to the sel-1 family.</text>
</comment>
<dbReference type="SUPFAM" id="SSF81901">
    <property type="entry name" value="HCP-like"/>
    <property type="match status" value="1"/>
</dbReference>
<dbReference type="InterPro" id="IPR050767">
    <property type="entry name" value="Sel1_AlgK"/>
</dbReference>
<accession>A0AA36IVP7</accession>
<feature type="compositionally biased region" description="Low complexity" evidence="2">
    <location>
        <begin position="890"/>
        <end position="916"/>
    </location>
</feature>
<protein>
    <submittedName>
        <fullName evidence="3">Uncharacterized protein</fullName>
    </submittedName>
</protein>
<dbReference type="SMART" id="SM00671">
    <property type="entry name" value="SEL1"/>
    <property type="match status" value="2"/>
</dbReference>
<dbReference type="InterPro" id="IPR006597">
    <property type="entry name" value="Sel1-like"/>
</dbReference>
<name>A0AA36IVP7_9DINO</name>
<evidence type="ECO:0000313" key="3">
    <source>
        <dbReference type="EMBL" id="CAJ1394466.1"/>
    </source>
</evidence>
<dbReference type="PANTHER" id="PTHR11102:SF160">
    <property type="entry name" value="ERAD-ASSOCIATED E3 UBIQUITIN-PROTEIN LIGASE COMPONENT HRD3"/>
    <property type="match status" value="1"/>
</dbReference>
<comment type="caution">
    <text evidence="3">The sequence shown here is derived from an EMBL/GenBank/DDBJ whole genome shotgun (WGS) entry which is preliminary data.</text>
</comment>
<dbReference type="Pfam" id="PF08238">
    <property type="entry name" value="Sel1"/>
    <property type="match status" value="3"/>
</dbReference>
<reference evidence="3" key="1">
    <citation type="submission" date="2023-08" db="EMBL/GenBank/DDBJ databases">
        <authorList>
            <person name="Chen Y."/>
            <person name="Shah S."/>
            <person name="Dougan E. K."/>
            <person name="Thang M."/>
            <person name="Chan C."/>
        </authorList>
    </citation>
    <scope>NUCLEOTIDE SEQUENCE</scope>
</reference>
<evidence type="ECO:0000256" key="2">
    <source>
        <dbReference type="SAM" id="MobiDB-lite"/>
    </source>
</evidence>